<reference evidence="2" key="1">
    <citation type="submission" date="2018-11" db="EMBL/GenBank/DDBJ databases">
        <authorList>
            <consortium name="Genoscope - CEA"/>
            <person name="William W."/>
        </authorList>
    </citation>
    <scope>NUCLEOTIDE SEQUENCE</scope>
</reference>
<name>A0A3P5YYK3_BRACM</name>
<organism evidence="2">
    <name type="scientific">Brassica campestris</name>
    <name type="common">Field mustard</name>
    <dbReference type="NCBI Taxonomy" id="3711"/>
    <lineage>
        <taxon>Eukaryota</taxon>
        <taxon>Viridiplantae</taxon>
        <taxon>Streptophyta</taxon>
        <taxon>Embryophyta</taxon>
        <taxon>Tracheophyta</taxon>
        <taxon>Spermatophyta</taxon>
        <taxon>Magnoliopsida</taxon>
        <taxon>eudicotyledons</taxon>
        <taxon>Gunneridae</taxon>
        <taxon>Pentapetalae</taxon>
        <taxon>rosids</taxon>
        <taxon>malvids</taxon>
        <taxon>Brassicales</taxon>
        <taxon>Brassicaceae</taxon>
        <taxon>Brassiceae</taxon>
        <taxon>Brassica</taxon>
    </lineage>
</organism>
<proteinExistence type="predicted"/>
<gene>
    <name evidence="2" type="ORF">BRAA06T26985Z</name>
    <name evidence="1" type="ORF">BRAPAZ1V2_A06P48380.2</name>
</gene>
<evidence type="ECO:0000313" key="2">
    <source>
        <dbReference type="EMBL" id="VDC68445.1"/>
    </source>
</evidence>
<evidence type="ECO:0008006" key="3">
    <source>
        <dbReference type="Google" id="ProtNLM"/>
    </source>
</evidence>
<sequence>MEVRNGQNTLFWHDNWSKFGCLKEVLGDRGCIALGILDQAVVADVLGNQRRRRRRRHRENLLNEVEAEIDSLQSAPSLEEDFPLWKQKEGVHAGGLFLKKNMAAASLWLLSM</sequence>
<accession>A0A3P5YYK3</accession>
<protein>
    <recommendedName>
        <fullName evidence="3">Reverse transcriptase zinc-binding domain-containing protein</fullName>
    </recommendedName>
</protein>
<dbReference type="EMBL" id="LR031569">
    <property type="protein sequence ID" value="VDC68445.1"/>
    <property type="molecule type" value="Genomic_DNA"/>
</dbReference>
<evidence type="ECO:0000313" key="1">
    <source>
        <dbReference type="EMBL" id="CAG7872598.1"/>
    </source>
</evidence>
<dbReference type="Gramene" id="A06p48380.2_BraZ1">
    <property type="protein sequence ID" value="A06p48380.2_BraZ1.CDS.1"/>
    <property type="gene ID" value="A06g48380.2_BraZ1"/>
</dbReference>
<dbReference type="Proteomes" id="UP000694005">
    <property type="component" value="Chromosome A06"/>
</dbReference>
<dbReference type="EMBL" id="LS974622">
    <property type="protein sequence ID" value="CAG7872598.1"/>
    <property type="molecule type" value="Genomic_DNA"/>
</dbReference>
<dbReference type="AlphaFoldDB" id="A0A3P5YYK3"/>